<dbReference type="InterPro" id="IPR035427">
    <property type="entry name" value="Tim10-like_dom_sf"/>
</dbReference>
<evidence type="ECO:0000256" key="3">
    <source>
        <dbReference type="ARBA" id="ARBA00022723"/>
    </source>
</evidence>
<dbReference type="GO" id="GO:0005743">
    <property type="term" value="C:mitochondrial inner membrane"/>
    <property type="evidence" value="ECO:0007669"/>
    <property type="project" value="UniProtKB-SubCell"/>
</dbReference>
<dbReference type="Proteomes" id="UP001165082">
    <property type="component" value="Unassembled WGS sequence"/>
</dbReference>
<evidence type="ECO:0000256" key="4">
    <source>
        <dbReference type="ARBA" id="ARBA00022833"/>
    </source>
</evidence>
<dbReference type="PANTHER" id="PTHR11038">
    <property type="entry name" value="MITOCHONDRIAL IMPORT INNER MEMBRANE TRANSLOCASE SUBUNIT TIM10"/>
    <property type="match status" value="1"/>
</dbReference>
<evidence type="ECO:0000256" key="1">
    <source>
        <dbReference type="ARBA" id="ARBA00006720"/>
    </source>
</evidence>
<name>A0A9W7FID2_9STRA</name>
<dbReference type="Pfam" id="PF02953">
    <property type="entry name" value="zf-Tim10_DDP"/>
    <property type="match status" value="1"/>
</dbReference>
<dbReference type="Gene3D" id="1.10.287.810">
    <property type="entry name" value="Mitochondrial import inner membrane translocase subunit tim13 like domains"/>
    <property type="match status" value="1"/>
</dbReference>
<evidence type="ECO:0000256" key="2">
    <source>
        <dbReference type="ARBA" id="ARBA00022448"/>
    </source>
</evidence>
<feature type="domain" description="Tim10-like" evidence="10">
    <location>
        <begin position="18"/>
        <end position="76"/>
    </location>
</feature>
<comment type="subunit">
    <text evidence="9">Heterohexamer.</text>
</comment>
<evidence type="ECO:0000313" key="12">
    <source>
        <dbReference type="Proteomes" id="UP001165082"/>
    </source>
</evidence>
<dbReference type="InterPro" id="IPR004217">
    <property type="entry name" value="Tim10-like"/>
</dbReference>
<keyword evidence="9" id="KW-0999">Mitochondrion inner membrane</keyword>
<evidence type="ECO:0000256" key="5">
    <source>
        <dbReference type="ARBA" id="ARBA00022927"/>
    </source>
</evidence>
<dbReference type="SUPFAM" id="SSF144122">
    <property type="entry name" value="Tim10-like"/>
    <property type="match status" value="1"/>
</dbReference>
<organism evidence="11 12">
    <name type="scientific">Triparma retinervis</name>
    <dbReference type="NCBI Taxonomy" id="2557542"/>
    <lineage>
        <taxon>Eukaryota</taxon>
        <taxon>Sar</taxon>
        <taxon>Stramenopiles</taxon>
        <taxon>Ochrophyta</taxon>
        <taxon>Bolidophyceae</taxon>
        <taxon>Parmales</taxon>
        <taxon>Triparmaceae</taxon>
        <taxon>Triparma</taxon>
    </lineage>
</organism>
<dbReference type="GO" id="GO:0015031">
    <property type="term" value="P:protein transport"/>
    <property type="evidence" value="ECO:0007669"/>
    <property type="project" value="UniProtKB-KW"/>
</dbReference>
<comment type="similarity">
    <text evidence="1 9">Belongs to the small Tim family.</text>
</comment>
<keyword evidence="9" id="KW-0472">Membrane</keyword>
<comment type="function">
    <text evidence="9">Mitochondrial intermembrane chaperone that participates in the import and insertion of some multi-pass transmembrane proteins into the mitochondrial inner membrane. Also required for the transfer of beta-barrel precursors from the TOM complex to the sorting and assembly machinery (SAM complex) of the outer membrane. Acts as a chaperone-like protein that protects the hydrophobic precursors from aggregation and guide them through the mitochondrial intermembrane space.</text>
</comment>
<dbReference type="PANTHER" id="PTHR11038:SF16">
    <property type="entry name" value="MITOCHONDRIAL IMPORT INNER MEMBRANE TRANSLOCASE SUBUNIT TIM10"/>
    <property type="match status" value="1"/>
</dbReference>
<keyword evidence="3" id="KW-0479">Metal-binding</keyword>
<dbReference type="AlphaFoldDB" id="A0A9W7FID2"/>
<evidence type="ECO:0000313" key="11">
    <source>
        <dbReference type="EMBL" id="GMI12748.1"/>
    </source>
</evidence>
<evidence type="ECO:0000256" key="7">
    <source>
        <dbReference type="ARBA" id="ARBA00023128"/>
    </source>
</evidence>
<accession>A0A9W7FID2</accession>
<keyword evidence="4" id="KW-0862">Zinc</keyword>
<sequence>MSWFGGGEQQGPDPLFVAKTEIEMYNDLFVKIGATCFDKCRSRFKEPDLNIGEQSCIDRCTSKYMEAQERIGEVMQRINQQQQQQQQAMQGIQQGK</sequence>
<dbReference type="EMBL" id="BRXZ01000494">
    <property type="protein sequence ID" value="GMI12748.1"/>
    <property type="molecule type" value="Genomic_DNA"/>
</dbReference>
<comment type="caution">
    <text evidence="11">The sequence shown here is derived from an EMBL/GenBank/DDBJ whole genome shotgun (WGS) entry which is preliminary data.</text>
</comment>
<keyword evidence="9" id="KW-0143">Chaperone</keyword>
<keyword evidence="5 9" id="KW-0653">Protein transport</keyword>
<keyword evidence="12" id="KW-1185">Reference proteome</keyword>
<keyword evidence="2 9" id="KW-0813">Transport</keyword>
<proteinExistence type="inferred from homology"/>
<protein>
    <recommendedName>
        <fullName evidence="9">Mitochondrial import inner membrane translocase subunit</fullName>
    </recommendedName>
</protein>
<reference evidence="11" key="1">
    <citation type="submission" date="2022-07" db="EMBL/GenBank/DDBJ databases">
        <title>Genome analysis of Parmales, a sister group of diatoms, reveals the evolutionary specialization of diatoms from phago-mixotrophs to photoautotrophs.</title>
        <authorList>
            <person name="Ban H."/>
            <person name="Sato S."/>
            <person name="Yoshikawa S."/>
            <person name="Kazumasa Y."/>
            <person name="Nakamura Y."/>
            <person name="Ichinomiya M."/>
            <person name="Saitoh K."/>
            <person name="Sato N."/>
            <person name="Blanc-Mathieu R."/>
            <person name="Endo H."/>
            <person name="Kuwata A."/>
            <person name="Ogata H."/>
        </authorList>
    </citation>
    <scope>NUCLEOTIDE SEQUENCE</scope>
</reference>
<evidence type="ECO:0000256" key="9">
    <source>
        <dbReference type="RuleBase" id="RU367043"/>
    </source>
</evidence>
<gene>
    <name evidence="11" type="ORF">TrRE_jg10955</name>
</gene>
<comment type="subcellular location">
    <subcellularLocation>
        <location evidence="9">Mitochondrion inner membrane</location>
        <topology evidence="9">Peripheral membrane protein</topology>
        <orientation evidence="9">Intermembrane side</orientation>
    </subcellularLocation>
</comment>
<keyword evidence="8 9" id="KW-1015">Disulfide bond</keyword>
<dbReference type="OrthoDB" id="274922at2759"/>
<evidence type="ECO:0000256" key="8">
    <source>
        <dbReference type="ARBA" id="ARBA00023157"/>
    </source>
</evidence>
<evidence type="ECO:0000259" key="10">
    <source>
        <dbReference type="Pfam" id="PF02953"/>
    </source>
</evidence>
<evidence type="ECO:0000256" key="6">
    <source>
        <dbReference type="ARBA" id="ARBA00023010"/>
    </source>
</evidence>
<keyword evidence="6 9" id="KW-0811">Translocation</keyword>
<dbReference type="GO" id="GO:0046872">
    <property type="term" value="F:metal ion binding"/>
    <property type="evidence" value="ECO:0007669"/>
    <property type="project" value="UniProtKB-KW"/>
</dbReference>
<keyword evidence="7 9" id="KW-0496">Mitochondrion</keyword>
<comment type="domain">
    <text evidence="9">The twin CX3C motif contains 4 conserved Cys residues that form 2 disulfide bonds in the mitochondrial intermembrane space.</text>
</comment>
<dbReference type="GO" id="GO:0045039">
    <property type="term" value="P:protein insertion into mitochondrial inner membrane"/>
    <property type="evidence" value="ECO:0007669"/>
    <property type="project" value="UniProtKB-ARBA"/>
</dbReference>